<dbReference type="InterPro" id="IPR052513">
    <property type="entry name" value="Thioester_dehydratase-like"/>
</dbReference>
<dbReference type="EMBL" id="CP059319">
    <property type="protein sequence ID" value="QTH23570.1"/>
    <property type="molecule type" value="Genomic_DNA"/>
</dbReference>
<organism evidence="2 3">
    <name type="scientific">Rhizorhabdus wittichii</name>
    <dbReference type="NCBI Taxonomy" id="160791"/>
    <lineage>
        <taxon>Bacteria</taxon>
        <taxon>Pseudomonadati</taxon>
        <taxon>Pseudomonadota</taxon>
        <taxon>Alphaproteobacteria</taxon>
        <taxon>Sphingomonadales</taxon>
        <taxon>Sphingomonadaceae</taxon>
        <taxon>Rhizorhabdus</taxon>
    </lineage>
</organism>
<evidence type="ECO:0000259" key="1">
    <source>
        <dbReference type="Pfam" id="PF12172"/>
    </source>
</evidence>
<dbReference type="PANTHER" id="PTHR34075">
    <property type="entry name" value="BLR3430 PROTEIN"/>
    <property type="match status" value="1"/>
</dbReference>
<gene>
    <name evidence="2" type="ORF">HRJ34_08750</name>
</gene>
<name>A0A975D5Q7_9SPHN</name>
<proteinExistence type="predicted"/>
<dbReference type="PANTHER" id="PTHR34075:SF5">
    <property type="entry name" value="BLR3430 PROTEIN"/>
    <property type="match status" value="1"/>
</dbReference>
<dbReference type="SUPFAM" id="SSF50249">
    <property type="entry name" value="Nucleic acid-binding proteins"/>
    <property type="match status" value="1"/>
</dbReference>
<feature type="domain" description="ChsH2 rubredoxin-like zinc ribbon" evidence="1">
    <location>
        <begin position="5"/>
        <end position="30"/>
    </location>
</feature>
<evidence type="ECO:0000313" key="3">
    <source>
        <dbReference type="Proteomes" id="UP000664914"/>
    </source>
</evidence>
<dbReference type="Proteomes" id="UP000664914">
    <property type="component" value="Chromosome"/>
</dbReference>
<dbReference type="Pfam" id="PF12172">
    <property type="entry name" value="zf-ChsH2"/>
    <property type="match status" value="1"/>
</dbReference>
<dbReference type="AlphaFoldDB" id="A0A975D5Q7"/>
<dbReference type="InterPro" id="IPR022002">
    <property type="entry name" value="ChsH2_Znr"/>
</dbReference>
<dbReference type="InterPro" id="IPR012340">
    <property type="entry name" value="NA-bd_OB-fold"/>
</dbReference>
<accession>A0A975D5Q7</accession>
<sequence length="109" mass="11679">MTISLQRCADCGTWQYPRRDVCRSCLSDALAQADHPGTGRLLATSALHRSLDPDLAARLPLRIGTVLLDAAPHLICFVADGLAPGERVAVETNDAGLWNARSLGDRDGK</sequence>
<reference evidence="2" key="1">
    <citation type="submission" date="2020-07" db="EMBL/GenBank/DDBJ databases">
        <authorList>
            <person name="Camacho E."/>
        </authorList>
    </citation>
    <scope>NUCLEOTIDE SEQUENCE</scope>
    <source>
        <strain evidence="2">MPO218</strain>
    </source>
</reference>
<dbReference type="RefSeq" id="WP_208633880.1">
    <property type="nucleotide sequence ID" value="NZ_CP059319.1"/>
</dbReference>
<reference evidence="2" key="2">
    <citation type="submission" date="2021-04" db="EMBL/GenBank/DDBJ databases">
        <title>Isolation and genomic analysis of the ibuprofen-degrading bacterium Sphingomonas strain MPO218.</title>
        <authorList>
            <person name="Aulestia M."/>
            <person name="Flores A."/>
            <person name="Mangas E.L."/>
            <person name="Perez-Pulido A.J."/>
            <person name="Santero E."/>
            <person name="Camacho E.M."/>
        </authorList>
    </citation>
    <scope>NUCLEOTIDE SEQUENCE</scope>
    <source>
        <strain evidence="2">MPO218</strain>
    </source>
</reference>
<evidence type="ECO:0000313" key="2">
    <source>
        <dbReference type="EMBL" id="QTH23570.1"/>
    </source>
</evidence>
<protein>
    <recommendedName>
        <fullName evidence="1">ChsH2 rubredoxin-like zinc ribbon domain-containing protein</fullName>
    </recommendedName>
</protein>